<dbReference type="Proteomes" id="UP000316916">
    <property type="component" value="Unassembled WGS sequence"/>
</dbReference>
<gene>
    <name evidence="1" type="ORF">SAMN06265171_102431</name>
</gene>
<evidence type="ECO:0000313" key="1">
    <source>
        <dbReference type="EMBL" id="SMO54277.1"/>
    </source>
</evidence>
<keyword evidence="2" id="KW-1185">Reference proteome</keyword>
<evidence type="ECO:0008006" key="3">
    <source>
        <dbReference type="Google" id="ProtNLM"/>
    </source>
</evidence>
<dbReference type="AlphaFoldDB" id="A0A521C471"/>
<accession>A0A521C471</accession>
<protein>
    <recommendedName>
        <fullName evidence="3">SMODS-associated and fused to various effectors domain-containing protein</fullName>
    </recommendedName>
</protein>
<proteinExistence type="predicted"/>
<dbReference type="EMBL" id="FXTC01000002">
    <property type="protein sequence ID" value="SMO54277.1"/>
    <property type="molecule type" value="Genomic_DNA"/>
</dbReference>
<dbReference type="RefSeq" id="WP_142717369.1">
    <property type="nucleotide sequence ID" value="NZ_FXTC01000002.1"/>
</dbReference>
<sequence length="303" mass="35116">MEIKYGKQIDINDIKGVSIDLLILAGNHEKRTLTLFDIVKNENKIKRSIMFRFKDDFKPYANNFELQTITDCDQIYSILDNIFETHNSDNFTLLVDYSCMTKSWYYSIILYLSKKSLKQKNIRVLFSYTPSKYSEPLVPKPTSDIAPLPGKYVIPTNKPKALIVCLGYEQNKAEGIIEHLDPKLCHIFYTKPSLDPLFSKKIEENNSTIIKERKSQVTTYAFDDLLNLERALNSLYQVLKNDYSIIIAPLGPKPFALVSMIMAAKYPEIDIWRVGSGYDINEYDREPLGNNFFIINDLYFSNY</sequence>
<evidence type="ECO:0000313" key="2">
    <source>
        <dbReference type="Proteomes" id="UP000316916"/>
    </source>
</evidence>
<name>A0A521C471_9FLAO</name>
<organism evidence="1 2">
    <name type="scientific">Chryseobacterium rhizoplanae</name>
    <dbReference type="NCBI Taxonomy" id="1609531"/>
    <lineage>
        <taxon>Bacteria</taxon>
        <taxon>Pseudomonadati</taxon>
        <taxon>Bacteroidota</taxon>
        <taxon>Flavobacteriia</taxon>
        <taxon>Flavobacteriales</taxon>
        <taxon>Weeksellaceae</taxon>
        <taxon>Chryseobacterium group</taxon>
        <taxon>Chryseobacterium</taxon>
    </lineage>
</organism>
<reference evidence="1 2" key="1">
    <citation type="submission" date="2017-05" db="EMBL/GenBank/DDBJ databases">
        <authorList>
            <person name="Varghese N."/>
            <person name="Submissions S."/>
        </authorList>
    </citation>
    <scope>NUCLEOTIDE SEQUENCE [LARGE SCALE GENOMIC DNA]</scope>
    <source>
        <strain evidence="1 2">DSM 29371</strain>
    </source>
</reference>